<feature type="region of interest" description="Disordered" evidence="1">
    <location>
        <begin position="1"/>
        <end position="77"/>
    </location>
</feature>
<gene>
    <name evidence="2" type="ORF">ILYODFUR_020119</name>
</gene>
<sequence length="299" mass="30091">MDGTAGITPAAEPSTTAAQSHSGYLTKNGAVTGASGATAGVDKQQATDAPALDESGAVMNCHIPGSGQSLSSQKAVVNGPASASHSFIIQTSLSAQNTSTSSGNSSQPSVKTVPTVALVRPPMQISANESQSADGPNTASSESGSVSCKTEPTKTITQTGAQVLASGVLTSTTATMRSPTVLQNLRTSLSSTVGANPPGGIRTITPQVLAPRLTQPHQNATGIQNIQLPPGMVLVRSESGQLLMIHQQALAQMQAQAQSQSAITPRPVAPTSTTPVQVTSPQHSQANGSSGLPMMPLAV</sequence>
<dbReference type="InterPro" id="IPR045144">
    <property type="entry name" value="TAF4"/>
</dbReference>
<feature type="compositionally biased region" description="Polar residues" evidence="1">
    <location>
        <begin position="66"/>
        <end position="77"/>
    </location>
</feature>
<proteinExistence type="predicted"/>
<dbReference type="PANTHER" id="PTHR15138:SF18">
    <property type="entry name" value="TATA-BOX BINDING PROTEIN ASSOCIATED FACTOR 4"/>
    <property type="match status" value="1"/>
</dbReference>
<dbReference type="Proteomes" id="UP001482620">
    <property type="component" value="Unassembled WGS sequence"/>
</dbReference>
<feature type="region of interest" description="Disordered" evidence="1">
    <location>
        <begin position="126"/>
        <end position="153"/>
    </location>
</feature>
<feature type="region of interest" description="Disordered" evidence="1">
    <location>
        <begin position="256"/>
        <end position="299"/>
    </location>
</feature>
<comment type="caution">
    <text evidence="2">The sequence shown here is derived from an EMBL/GenBank/DDBJ whole genome shotgun (WGS) entry which is preliminary data.</text>
</comment>
<feature type="compositionally biased region" description="Low complexity" evidence="1">
    <location>
        <begin position="29"/>
        <end position="41"/>
    </location>
</feature>
<dbReference type="PANTHER" id="PTHR15138">
    <property type="entry name" value="TRANSCRIPTION INITIATION FACTOR TFIID SUBUNIT 4"/>
    <property type="match status" value="1"/>
</dbReference>
<evidence type="ECO:0000313" key="3">
    <source>
        <dbReference type="Proteomes" id="UP001482620"/>
    </source>
</evidence>
<name>A0ABV0T186_9TELE</name>
<feature type="compositionally biased region" description="Polar residues" evidence="1">
    <location>
        <begin position="13"/>
        <end position="25"/>
    </location>
</feature>
<organism evidence="2 3">
    <name type="scientific">Ilyodon furcidens</name>
    <name type="common">goldbreast splitfin</name>
    <dbReference type="NCBI Taxonomy" id="33524"/>
    <lineage>
        <taxon>Eukaryota</taxon>
        <taxon>Metazoa</taxon>
        <taxon>Chordata</taxon>
        <taxon>Craniata</taxon>
        <taxon>Vertebrata</taxon>
        <taxon>Euteleostomi</taxon>
        <taxon>Actinopterygii</taxon>
        <taxon>Neopterygii</taxon>
        <taxon>Teleostei</taxon>
        <taxon>Neoteleostei</taxon>
        <taxon>Acanthomorphata</taxon>
        <taxon>Ovalentaria</taxon>
        <taxon>Atherinomorphae</taxon>
        <taxon>Cyprinodontiformes</taxon>
        <taxon>Goodeidae</taxon>
        <taxon>Ilyodon</taxon>
    </lineage>
</organism>
<evidence type="ECO:0000256" key="1">
    <source>
        <dbReference type="SAM" id="MobiDB-lite"/>
    </source>
</evidence>
<accession>A0ABV0T186</accession>
<evidence type="ECO:0000313" key="2">
    <source>
        <dbReference type="EMBL" id="MEQ2225703.1"/>
    </source>
</evidence>
<keyword evidence="3" id="KW-1185">Reference proteome</keyword>
<feature type="compositionally biased region" description="Low complexity" evidence="1">
    <location>
        <begin position="256"/>
        <end position="282"/>
    </location>
</feature>
<dbReference type="EMBL" id="JAHRIQ010013639">
    <property type="protein sequence ID" value="MEQ2225703.1"/>
    <property type="molecule type" value="Genomic_DNA"/>
</dbReference>
<protein>
    <submittedName>
        <fullName evidence="2">Uncharacterized protein</fullName>
    </submittedName>
</protein>
<reference evidence="2 3" key="1">
    <citation type="submission" date="2021-06" db="EMBL/GenBank/DDBJ databases">
        <authorList>
            <person name="Palmer J.M."/>
        </authorList>
    </citation>
    <scope>NUCLEOTIDE SEQUENCE [LARGE SCALE GENOMIC DNA]</scope>
    <source>
        <strain evidence="3">if_2019</strain>
        <tissue evidence="2">Muscle</tissue>
    </source>
</reference>